<evidence type="ECO:0000313" key="2">
    <source>
        <dbReference type="WBParaSite" id="JU765_v2.g7420.t1"/>
    </source>
</evidence>
<proteinExistence type="predicted"/>
<sequence>MKPYYLAVIAGLLIIVVNSAVIKKSIESFETTEPIIFPDNATLSSLPPLTTTPQGVQYDEEGKIICDSSDMLDHRTSTPPRILVVALVALLLLIKTIAKVHPKITKIMPESALFVAFGLFTGVPIGMYYPTTFNPDHFFDFLLPVIVLEASFSVSNSDLMENVVKISTFAVLGTILNTVLIAGALIALSGYFVFAVGSGQLILFATVLSAVDPVAVISVFEDVGVNALLYVNVFGESLVNDGVSVVLFRAVKDINSTGQAYSLLLMFMTILDFLKSAICGCFLGLIGALATGFATRITHGLSIVQPIYVIFIPYSVYLIAENYHVSGIIALMFCVIMMKVYTKINLSHESTAMTEFLLKSGSSVSESYIFMYLGICTYQVIWTTDVFFCFSLICICFFARFIETFLLCFFLNLVEYQKLRFVDQFVMAYSGLRGAVCYGLVMSLDTTDYPCKKYFASAAISIVLSTIFIQGVTIKWIVLAMRVKLADAKEDTRFEITTKQVISHLMNAVSAASGRPFMSRYLHHIVEAHDQHLAKYLMVCDPAVGLPNKSAIKITAKHEELEKEEAYERFRKCGSFAVLPTQLEDAVIRKSQSMVQPPPSQFFQERTFEPVIEEPEPLTIAGKTLPRNLSDRKLLNAIFEGQNTVHKNMYSRYFTGNRPSVMGAFDDIEEDEEPMPTIKSQSRYNTIPNPYCQNPAQVFNLGAMQRQERAMTMKGGKRNNMPDRPRSQNQQRHSPTRLQVNRPTFVMGNDEHNDDDTGLITHTTGRFRVTTKSSPSHSAASQEAESLIKKTETEF</sequence>
<evidence type="ECO:0000313" key="1">
    <source>
        <dbReference type="Proteomes" id="UP000887576"/>
    </source>
</evidence>
<name>A0AC34RJ13_9BILA</name>
<reference evidence="2" key="1">
    <citation type="submission" date="2022-11" db="UniProtKB">
        <authorList>
            <consortium name="WormBaseParasite"/>
        </authorList>
    </citation>
    <scope>IDENTIFICATION</scope>
</reference>
<accession>A0AC34RJ13</accession>
<protein>
    <submittedName>
        <fullName evidence="2">Sodium/hydrogen exchanger</fullName>
    </submittedName>
</protein>
<dbReference type="WBParaSite" id="JU765_v2.g7420.t1">
    <property type="protein sequence ID" value="JU765_v2.g7420.t1"/>
    <property type="gene ID" value="JU765_v2.g7420"/>
</dbReference>
<dbReference type="Proteomes" id="UP000887576">
    <property type="component" value="Unplaced"/>
</dbReference>
<organism evidence="1 2">
    <name type="scientific">Panagrolaimus sp. JU765</name>
    <dbReference type="NCBI Taxonomy" id="591449"/>
    <lineage>
        <taxon>Eukaryota</taxon>
        <taxon>Metazoa</taxon>
        <taxon>Ecdysozoa</taxon>
        <taxon>Nematoda</taxon>
        <taxon>Chromadorea</taxon>
        <taxon>Rhabditida</taxon>
        <taxon>Tylenchina</taxon>
        <taxon>Panagrolaimomorpha</taxon>
        <taxon>Panagrolaimoidea</taxon>
        <taxon>Panagrolaimidae</taxon>
        <taxon>Panagrolaimus</taxon>
    </lineage>
</organism>